<dbReference type="Proteomes" id="UP001187192">
    <property type="component" value="Unassembled WGS sequence"/>
</dbReference>
<dbReference type="PANTHER" id="PTHR36766">
    <property type="entry name" value="PLANT BROAD-SPECTRUM MILDEW RESISTANCE PROTEIN RPW8"/>
    <property type="match status" value="1"/>
</dbReference>
<dbReference type="Gene3D" id="3.40.50.300">
    <property type="entry name" value="P-loop containing nucleotide triphosphate hydrolases"/>
    <property type="match status" value="1"/>
</dbReference>
<dbReference type="InterPro" id="IPR002182">
    <property type="entry name" value="NB-ARC"/>
</dbReference>
<evidence type="ECO:0000313" key="12">
    <source>
        <dbReference type="Proteomes" id="UP001187192"/>
    </source>
</evidence>
<accession>A0AA88ITN6</accession>
<feature type="domain" description="NB-ARC" evidence="7">
    <location>
        <begin position="190"/>
        <end position="358"/>
    </location>
</feature>
<keyword evidence="3" id="KW-0547">Nucleotide-binding</keyword>
<sequence length="821" mass="93296">MRVAICSHPAGTGFHRPRQIGGEEERNGQRDEREWRITSSDFVDFIQQNEALNEQIKKLTVVLTSVNAVLNDAEGKQFEDPAVKVWLDEMKGAISDAEDLVDEINTRALGRSLEGESGNDVSVVWRCFSTSLADFFSSTKSRVVEILDRVEFMLKQKDVLGLKEGVLISRSRGSPMVPLEQNSNVYGRDDDKENIIRFLLSDVACERRKVSLISIVGMCGIGKTTLAQIVYDDERVKNAFHLRAWIHVSYEFDVLGLTMKAFEVVTQQRCPINDLHFLQHQLRAHLEGKRFFFVLDDVWNENYIHWDVFKRPFEFGACGSKIVVTTRSQTIAFMMGSVKTKQLQPISDDNSWSLFQQMRRNSKVVLFMHDLVHDLATFVLGGSCHRWGNDDSHVLASKTRHLSFMNEKISEDDGIRKFEKSVLSKSNRLRTFLPVGKTKKASSRRNLVIPKISTEQRLRVISFVGYSIKELPPSISNLKHLRYLNLSYSKVRVIPTTIGALYNLQTLLLKGCSDLIQLPDSIGDLKRLRYMDLSNSKALKKLPDRVCDLCNLQTLKLSYCKKLTHLPSDMGRLTSLRHLNIDSTNLERMPPQMGKMKALESLSCFVLEMQTESSIKELEELQKLRGCLEISGLENVIGTANVSQANLKDKKHLSKLVLDWRSGTPLCDSQSQGRTDVVQVLDKLEPHAFLKELSICSYSGERFPGWVGDVSFCKMVMVTLVDCRHCSSLPPLGQLPSLRTLSIRGFDQLERIGAEFYASSNIAAFQSLKTLIFEDMPQWREWETVGGDQSFPRLEVLCLINCPRMTNHVRLPERLAALIDH</sequence>
<dbReference type="Gene3D" id="3.80.10.10">
    <property type="entry name" value="Ribonuclease Inhibitor"/>
    <property type="match status" value="2"/>
</dbReference>
<keyword evidence="1" id="KW-0433">Leucine-rich repeat</keyword>
<dbReference type="SUPFAM" id="SSF52058">
    <property type="entry name" value="L domain-like"/>
    <property type="match status" value="1"/>
</dbReference>
<dbReference type="InterPro" id="IPR003591">
    <property type="entry name" value="Leu-rich_rpt_typical-subtyp"/>
</dbReference>
<dbReference type="Pfam" id="PF23598">
    <property type="entry name" value="LRR_14"/>
    <property type="match status" value="1"/>
</dbReference>
<dbReference type="InterPro" id="IPR027417">
    <property type="entry name" value="P-loop_NTPase"/>
</dbReference>
<evidence type="ECO:0008006" key="13">
    <source>
        <dbReference type="Google" id="ProtNLM"/>
    </source>
</evidence>
<feature type="region of interest" description="Disordered" evidence="6">
    <location>
        <begin position="11"/>
        <end position="32"/>
    </location>
</feature>
<evidence type="ECO:0000256" key="1">
    <source>
        <dbReference type="ARBA" id="ARBA00022614"/>
    </source>
</evidence>
<evidence type="ECO:0000259" key="7">
    <source>
        <dbReference type="Pfam" id="PF00931"/>
    </source>
</evidence>
<dbReference type="SUPFAM" id="SSF52540">
    <property type="entry name" value="P-loop containing nucleoside triphosphate hydrolases"/>
    <property type="match status" value="1"/>
</dbReference>
<dbReference type="SMART" id="SM00369">
    <property type="entry name" value="LRR_TYP"/>
    <property type="match status" value="3"/>
</dbReference>
<reference evidence="11" key="1">
    <citation type="submission" date="2023-07" db="EMBL/GenBank/DDBJ databases">
        <title>draft genome sequence of fig (Ficus carica).</title>
        <authorList>
            <person name="Takahashi T."/>
            <person name="Nishimura K."/>
        </authorList>
    </citation>
    <scope>NUCLEOTIDE SEQUENCE</scope>
</reference>
<dbReference type="InterPro" id="IPR055414">
    <property type="entry name" value="LRR_R13L4/SHOC2-like"/>
</dbReference>
<keyword evidence="2" id="KW-0677">Repeat</keyword>
<feature type="domain" description="Disease resistance N-terminal" evidence="8">
    <location>
        <begin position="49"/>
        <end position="115"/>
    </location>
</feature>
<dbReference type="GO" id="GO:0005524">
    <property type="term" value="F:ATP binding"/>
    <property type="evidence" value="ECO:0007669"/>
    <property type="project" value="UniProtKB-KW"/>
</dbReference>
<gene>
    <name evidence="11" type="ORF">TIFTF001_026579</name>
</gene>
<dbReference type="Pfam" id="PF00931">
    <property type="entry name" value="NB-ARC"/>
    <property type="match status" value="1"/>
</dbReference>
<dbReference type="InterPro" id="IPR041118">
    <property type="entry name" value="Rx_N"/>
</dbReference>
<dbReference type="PRINTS" id="PR00364">
    <property type="entry name" value="DISEASERSIST"/>
</dbReference>
<dbReference type="GO" id="GO:0043531">
    <property type="term" value="F:ADP binding"/>
    <property type="evidence" value="ECO:0007669"/>
    <property type="project" value="InterPro"/>
</dbReference>
<evidence type="ECO:0000256" key="2">
    <source>
        <dbReference type="ARBA" id="ARBA00022737"/>
    </source>
</evidence>
<keyword evidence="4" id="KW-0611">Plant defense</keyword>
<dbReference type="InterPro" id="IPR032675">
    <property type="entry name" value="LRR_dom_sf"/>
</dbReference>
<evidence type="ECO:0000256" key="6">
    <source>
        <dbReference type="SAM" id="MobiDB-lite"/>
    </source>
</evidence>
<evidence type="ECO:0000259" key="8">
    <source>
        <dbReference type="Pfam" id="PF18052"/>
    </source>
</evidence>
<protein>
    <recommendedName>
        <fullName evidence="13">Disease resistance RPP13-like protein 1</fullName>
    </recommendedName>
</protein>
<organism evidence="11 12">
    <name type="scientific">Ficus carica</name>
    <name type="common">Common fig</name>
    <dbReference type="NCBI Taxonomy" id="3494"/>
    <lineage>
        <taxon>Eukaryota</taxon>
        <taxon>Viridiplantae</taxon>
        <taxon>Streptophyta</taxon>
        <taxon>Embryophyta</taxon>
        <taxon>Tracheophyta</taxon>
        <taxon>Spermatophyta</taxon>
        <taxon>Magnoliopsida</taxon>
        <taxon>eudicotyledons</taxon>
        <taxon>Gunneridae</taxon>
        <taxon>Pentapetalae</taxon>
        <taxon>rosids</taxon>
        <taxon>fabids</taxon>
        <taxon>Rosales</taxon>
        <taxon>Moraceae</taxon>
        <taxon>Ficeae</taxon>
        <taxon>Ficus</taxon>
    </lineage>
</organism>
<dbReference type="InterPro" id="IPR056789">
    <property type="entry name" value="LRR_R13L1-DRL21"/>
</dbReference>
<dbReference type="Pfam" id="PF25019">
    <property type="entry name" value="LRR_R13L1-DRL21"/>
    <property type="match status" value="1"/>
</dbReference>
<dbReference type="GO" id="GO:0051707">
    <property type="term" value="P:response to other organism"/>
    <property type="evidence" value="ECO:0007669"/>
    <property type="project" value="UniProtKB-ARBA"/>
</dbReference>
<evidence type="ECO:0000313" key="11">
    <source>
        <dbReference type="EMBL" id="GMN57468.1"/>
    </source>
</evidence>
<keyword evidence="12" id="KW-1185">Reference proteome</keyword>
<proteinExistence type="predicted"/>
<dbReference type="Pfam" id="PF18052">
    <property type="entry name" value="Rx_N"/>
    <property type="match status" value="1"/>
</dbReference>
<comment type="caution">
    <text evidence="11">The sequence shown here is derived from an EMBL/GenBank/DDBJ whole genome shotgun (WGS) entry which is preliminary data.</text>
</comment>
<feature type="domain" description="R13L1/DRL21-like LRR repeat region" evidence="10">
    <location>
        <begin position="615"/>
        <end position="745"/>
    </location>
</feature>
<name>A0AA88ITN6_FICCA</name>
<dbReference type="PANTHER" id="PTHR36766:SF51">
    <property type="entry name" value="DISEASE RESISTANCE RPP13-LIKE PROTEIN 1"/>
    <property type="match status" value="1"/>
</dbReference>
<feature type="domain" description="Disease resistance R13L4/SHOC-2-like LRR" evidence="9">
    <location>
        <begin position="447"/>
        <end position="528"/>
    </location>
</feature>
<dbReference type="Gene3D" id="1.20.5.4130">
    <property type="match status" value="1"/>
</dbReference>
<keyword evidence="5" id="KW-0067">ATP-binding</keyword>
<evidence type="ECO:0000259" key="10">
    <source>
        <dbReference type="Pfam" id="PF25019"/>
    </source>
</evidence>
<dbReference type="AlphaFoldDB" id="A0AA88ITN6"/>
<evidence type="ECO:0000256" key="4">
    <source>
        <dbReference type="ARBA" id="ARBA00022821"/>
    </source>
</evidence>
<dbReference type="GO" id="GO:0006952">
    <property type="term" value="P:defense response"/>
    <property type="evidence" value="ECO:0007669"/>
    <property type="project" value="UniProtKB-KW"/>
</dbReference>
<evidence type="ECO:0000259" key="9">
    <source>
        <dbReference type="Pfam" id="PF23598"/>
    </source>
</evidence>
<feature type="compositionally biased region" description="Basic and acidic residues" evidence="6">
    <location>
        <begin position="21"/>
        <end position="32"/>
    </location>
</feature>
<evidence type="ECO:0000256" key="3">
    <source>
        <dbReference type="ARBA" id="ARBA00022741"/>
    </source>
</evidence>
<dbReference type="EMBL" id="BTGU01000070">
    <property type="protein sequence ID" value="GMN57468.1"/>
    <property type="molecule type" value="Genomic_DNA"/>
</dbReference>
<evidence type="ECO:0000256" key="5">
    <source>
        <dbReference type="ARBA" id="ARBA00022840"/>
    </source>
</evidence>